<dbReference type="PANTHER" id="PTHR30204:SF92">
    <property type="entry name" value="HTH-TYPE TRANSCRIPTIONAL REGULATOR ZNTR"/>
    <property type="match status" value="1"/>
</dbReference>
<dbReference type="SUPFAM" id="SSF46955">
    <property type="entry name" value="Putative DNA-binding domain"/>
    <property type="match status" value="1"/>
</dbReference>
<evidence type="ECO:0000259" key="2">
    <source>
        <dbReference type="PROSITE" id="PS50937"/>
    </source>
</evidence>
<accession>A0A0I9YL94</accession>
<evidence type="ECO:0000313" key="3">
    <source>
        <dbReference type="EMBL" id="KLO34970.1"/>
    </source>
</evidence>
<dbReference type="Gene3D" id="1.10.1660.10">
    <property type="match status" value="1"/>
</dbReference>
<dbReference type="InterPro" id="IPR000551">
    <property type="entry name" value="MerR-type_HTH_dom"/>
</dbReference>
<dbReference type="GO" id="GO:0003677">
    <property type="term" value="F:DNA binding"/>
    <property type="evidence" value="ECO:0007669"/>
    <property type="project" value="UniProtKB-KW"/>
</dbReference>
<evidence type="ECO:0000313" key="4">
    <source>
        <dbReference type="Proteomes" id="UP000036334"/>
    </source>
</evidence>
<keyword evidence="4" id="KW-1185">Reference proteome</keyword>
<keyword evidence="1" id="KW-0238">DNA-binding</keyword>
<dbReference type="EMBL" id="LDPR01000019">
    <property type="protein sequence ID" value="KLO34970.1"/>
    <property type="molecule type" value="Genomic_DNA"/>
</dbReference>
<dbReference type="Proteomes" id="UP000036334">
    <property type="component" value="Unassembled WGS sequence"/>
</dbReference>
<dbReference type="PRINTS" id="PR00040">
    <property type="entry name" value="HTHMERR"/>
</dbReference>
<dbReference type="PROSITE" id="PS50937">
    <property type="entry name" value="HTH_MERR_2"/>
    <property type="match status" value="1"/>
</dbReference>
<organism evidence="3 4">
    <name type="scientific">Mycobacterium haemophilum</name>
    <dbReference type="NCBI Taxonomy" id="29311"/>
    <lineage>
        <taxon>Bacteria</taxon>
        <taxon>Bacillati</taxon>
        <taxon>Actinomycetota</taxon>
        <taxon>Actinomycetes</taxon>
        <taxon>Mycobacteriales</taxon>
        <taxon>Mycobacteriaceae</taxon>
        <taxon>Mycobacterium</taxon>
    </lineage>
</organism>
<proteinExistence type="predicted"/>
<dbReference type="PANTHER" id="PTHR30204">
    <property type="entry name" value="REDOX-CYCLING DRUG-SENSING TRANSCRIPTIONAL ACTIVATOR SOXR"/>
    <property type="match status" value="1"/>
</dbReference>
<dbReference type="InterPro" id="IPR047057">
    <property type="entry name" value="MerR_fam"/>
</dbReference>
<protein>
    <submittedName>
        <fullName evidence="3">MerR family transcriptional regulator</fullName>
    </submittedName>
</protein>
<sequence>MGLKISDLARAAGTTAPAIRYYEEIGLLPHPRRVGCQRRYGEDDVRRLTFVRRCRDFGFSIEQIRTLATLNQDNDRSCKEARDIAEAHLGAVREKLLDLRALEHRIAGLIETSDTFCRGGSGADCVVLEDLSKPAEPYPS</sequence>
<comment type="caution">
    <text evidence="3">The sequence shown here is derived from an EMBL/GenBank/DDBJ whole genome shotgun (WGS) entry which is preliminary data.</text>
</comment>
<dbReference type="GO" id="GO:0003700">
    <property type="term" value="F:DNA-binding transcription factor activity"/>
    <property type="evidence" value="ECO:0007669"/>
    <property type="project" value="InterPro"/>
</dbReference>
<feature type="domain" description="HTH merR-type" evidence="2">
    <location>
        <begin position="1"/>
        <end position="70"/>
    </location>
</feature>
<evidence type="ECO:0000256" key="1">
    <source>
        <dbReference type="ARBA" id="ARBA00023125"/>
    </source>
</evidence>
<dbReference type="SMART" id="SM00422">
    <property type="entry name" value="HTH_MERR"/>
    <property type="match status" value="1"/>
</dbReference>
<dbReference type="OrthoDB" id="9802039at2"/>
<gene>
    <name evidence="3" type="ORF">ABH38_17460</name>
</gene>
<dbReference type="InterPro" id="IPR009061">
    <property type="entry name" value="DNA-bd_dom_put_sf"/>
</dbReference>
<dbReference type="STRING" id="1202450.B586_03890"/>
<dbReference type="PATRIC" id="fig|29311.18.peg.2306"/>
<reference evidence="3 4" key="1">
    <citation type="submission" date="2015-05" db="EMBL/GenBank/DDBJ databases">
        <title>Genome sequence of Mycobacterium haemophilum.</title>
        <authorList>
            <person name="Greninger A.L."/>
            <person name="Cunningham G."/>
            <person name="Miller S."/>
        </authorList>
    </citation>
    <scope>NUCLEOTIDE SEQUENCE [LARGE SCALE GENOMIC DNA]</scope>
    <source>
        <strain evidence="4">UC1</strain>
    </source>
</reference>
<dbReference type="Pfam" id="PF13411">
    <property type="entry name" value="MerR_1"/>
    <property type="match status" value="1"/>
</dbReference>
<dbReference type="AlphaFoldDB" id="A0A0I9YL94"/>
<dbReference type="RefSeq" id="WP_047316235.1">
    <property type="nucleotide sequence ID" value="NZ_LDPQ01000023.1"/>
</dbReference>
<dbReference type="CDD" id="cd04785">
    <property type="entry name" value="HTH_CadR-PbrR-like"/>
    <property type="match status" value="1"/>
</dbReference>
<name>A0A0I9YL94_9MYCO</name>